<proteinExistence type="predicted"/>
<dbReference type="RefSeq" id="WP_128215514.1">
    <property type="nucleotide sequence ID" value="NZ_CP025746.1"/>
</dbReference>
<gene>
    <name evidence="1" type="ORF">C1I91_25935</name>
</gene>
<dbReference type="OrthoDB" id="9781413at2"/>
<dbReference type="GO" id="GO:0016791">
    <property type="term" value="F:phosphatase activity"/>
    <property type="evidence" value="ECO:0007669"/>
    <property type="project" value="TreeGrafter"/>
</dbReference>
<dbReference type="PANTHER" id="PTHR10000">
    <property type="entry name" value="PHOSPHOSERINE PHOSPHATASE"/>
    <property type="match status" value="1"/>
</dbReference>
<name>A0A410E0D8_9CLOT</name>
<dbReference type="PROSITE" id="PS01228">
    <property type="entry name" value="COF_1"/>
    <property type="match status" value="1"/>
</dbReference>
<sequence length="277" mass="30982">MKYKLICLDMDGTLLSSPSSISEENRKAVLQAYEKGVKVAIATGRLFTSAKFYADLIGIKAPIVASNGAYVREKDTEEVIYKSSLNQDQLERIYNVIKKYDLLTYFNTEDTLISEIVVGENHGYKVNNKDLPEDKRIKFDEGIDFKEAFKKHEGSILKAICVEMEDIDKLMKAKEELKQYSDLEVVSSWTNNFEVMNAGTSKGTAVKRLAEMLGIKQEEVICMGDSENDLSMIQYAGLGIAMGNAEEFIKKQADYVTDTNANSGVAKAIEKFVLNEA</sequence>
<evidence type="ECO:0000313" key="1">
    <source>
        <dbReference type="EMBL" id="QAA34802.1"/>
    </source>
</evidence>
<dbReference type="SFLD" id="SFLDG01144">
    <property type="entry name" value="C2.B.4:_PGP_Like"/>
    <property type="match status" value="1"/>
</dbReference>
<dbReference type="EMBL" id="CP025746">
    <property type="protein sequence ID" value="QAA34802.1"/>
    <property type="molecule type" value="Genomic_DNA"/>
</dbReference>
<dbReference type="SFLD" id="SFLDS00003">
    <property type="entry name" value="Haloacid_Dehalogenase"/>
    <property type="match status" value="1"/>
</dbReference>
<dbReference type="SUPFAM" id="SSF56784">
    <property type="entry name" value="HAD-like"/>
    <property type="match status" value="1"/>
</dbReference>
<reference evidence="1 2" key="1">
    <citation type="submission" date="2018-01" db="EMBL/GenBank/DDBJ databases">
        <title>Genome Sequencing and Assembly of Anaerobacter polyendosporus strain CT4.</title>
        <authorList>
            <person name="Tachaapaikoon C."/>
            <person name="Sutheeworapong S."/>
            <person name="Jenjaroenpun P."/>
            <person name="Wongsurawat T."/>
            <person name="Nookeaw I."/>
            <person name="Cheawchanlertfa P."/>
            <person name="Kosugi A."/>
            <person name="Cheevadhanarak S."/>
            <person name="Ratanakhanokchai K."/>
        </authorList>
    </citation>
    <scope>NUCLEOTIDE SEQUENCE [LARGE SCALE GENOMIC DNA]</scope>
    <source>
        <strain evidence="1 2">CT4</strain>
    </source>
</reference>
<dbReference type="InterPro" id="IPR023214">
    <property type="entry name" value="HAD_sf"/>
</dbReference>
<dbReference type="GO" id="GO:0005829">
    <property type="term" value="C:cytosol"/>
    <property type="evidence" value="ECO:0007669"/>
    <property type="project" value="TreeGrafter"/>
</dbReference>
<keyword evidence="1" id="KW-0378">Hydrolase</keyword>
<dbReference type="Proteomes" id="UP000286268">
    <property type="component" value="Chromosome"/>
</dbReference>
<accession>A0A410E0D8</accession>
<dbReference type="Pfam" id="PF08282">
    <property type="entry name" value="Hydrolase_3"/>
    <property type="match status" value="1"/>
</dbReference>
<evidence type="ECO:0000313" key="2">
    <source>
        <dbReference type="Proteomes" id="UP000286268"/>
    </source>
</evidence>
<dbReference type="InterPro" id="IPR000150">
    <property type="entry name" value="Cof"/>
</dbReference>
<keyword evidence="2" id="KW-1185">Reference proteome</keyword>
<dbReference type="NCBIfam" id="TIGR01484">
    <property type="entry name" value="HAD-SF-IIB"/>
    <property type="match status" value="1"/>
</dbReference>
<dbReference type="InterPro" id="IPR006379">
    <property type="entry name" value="HAD-SF_hydro_IIB"/>
</dbReference>
<dbReference type="Gene3D" id="3.30.1240.10">
    <property type="match status" value="1"/>
</dbReference>
<dbReference type="AlphaFoldDB" id="A0A410E0D8"/>
<dbReference type="CDD" id="cd07516">
    <property type="entry name" value="HAD_Pase"/>
    <property type="match status" value="1"/>
</dbReference>
<protein>
    <submittedName>
        <fullName evidence="1">Cof-type HAD-IIB family hydrolase</fullName>
    </submittedName>
</protein>
<dbReference type="SFLD" id="SFLDG01140">
    <property type="entry name" value="C2.B:_Phosphomannomutase_and_P"/>
    <property type="match status" value="1"/>
</dbReference>
<dbReference type="Gene3D" id="3.40.50.1000">
    <property type="entry name" value="HAD superfamily/HAD-like"/>
    <property type="match status" value="1"/>
</dbReference>
<organism evidence="1 2">
    <name type="scientific">Clostridium manihotivorum</name>
    <dbReference type="NCBI Taxonomy" id="2320868"/>
    <lineage>
        <taxon>Bacteria</taxon>
        <taxon>Bacillati</taxon>
        <taxon>Bacillota</taxon>
        <taxon>Clostridia</taxon>
        <taxon>Eubacteriales</taxon>
        <taxon>Clostridiaceae</taxon>
        <taxon>Clostridium</taxon>
    </lineage>
</organism>
<dbReference type="KEGG" id="cmah:C1I91_25935"/>
<dbReference type="GO" id="GO:0000287">
    <property type="term" value="F:magnesium ion binding"/>
    <property type="evidence" value="ECO:0007669"/>
    <property type="project" value="TreeGrafter"/>
</dbReference>
<dbReference type="NCBIfam" id="TIGR00099">
    <property type="entry name" value="Cof-subfamily"/>
    <property type="match status" value="1"/>
</dbReference>
<dbReference type="PROSITE" id="PS01229">
    <property type="entry name" value="COF_2"/>
    <property type="match status" value="1"/>
</dbReference>
<dbReference type="PANTHER" id="PTHR10000:SF8">
    <property type="entry name" value="HAD SUPERFAMILY HYDROLASE-LIKE, TYPE 3"/>
    <property type="match status" value="1"/>
</dbReference>
<dbReference type="InterPro" id="IPR036412">
    <property type="entry name" value="HAD-like_sf"/>
</dbReference>